<evidence type="ECO:0000256" key="2">
    <source>
        <dbReference type="ARBA" id="ARBA00004340"/>
    </source>
</evidence>
<feature type="domain" description="E3 ubiquitin-protein ligase SopA-like catalytic" evidence="15">
    <location>
        <begin position="628"/>
        <end position="790"/>
    </location>
</feature>
<proteinExistence type="inferred from homology"/>
<dbReference type="GO" id="GO:0016567">
    <property type="term" value="P:protein ubiquitination"/>
    <property type="evidence" value="ECO:0007669"/>
    <property type="project" value="InterPro"/>
</dbReference>
<dbReference type="GO" id="GO:0043657">
    <property type="term" value="C:host cell"/>
    <property type="evidence" value="ECO:0007669"/>
    <property type="project" value="UniProtKB-SubCell"/>
</dbReference>
<dbReference type="AlphaFoldDB" id="A0A7Z7YIA6"/>
<keyword evidence="8 17" id="KW-0808">Transferase</keyword>
<evidence type="ECO:0000256" key="7">
    <source>
        <dbReference type="ARBA" id="ARBA00022525"/>
    </source>
</evidence>
<comment type="catalytic activity">
    <reaction evidence="1">
        <text>S-ubiquitinyl-[E2 ubiquitin-conjugating enzyme]-L-cysteine + [acceptor protein]-L-lysine = [E2 ubiquitin-conjugating enzyme]-L-cysteine + N(6)-ubiquitinyl-[acceptor protein]-L-lysine.</text>
        <dbReference type="EC" id="2.3.2.26"/>
    </reaction>
</comment>
<evidence type="ECO:0000259" key="16">
    <source>
        <dbReference type="Pfam" id="PF13981"/>
    </source>
</evidence>
<keyword evidence="7" id="KW-0964">Secreted</keyword>
<evidence type="ECO:0000256" key="5">
    <source>
        <dbReference type="ARBA" id="ARBA00012485"/>
    </source>
</evidence>
<evidence type="ECO:0000256" key="9">
    <source>
        <dbReference type="ARBA" id="ARBA00022786"/>
    </source>
</evidence>
<dbReference type="Proteomes" id="UP000292187">
    <property type="component" value="Unassembled WGS sequence"/>
</dbReference>
<reference evidence="17 18" key="1">
    <citation type="submission" date="2019-02" db="EMBL/GenBank/DDBJ databases">
        <title>Draft genome sequence of Escherichia albertii strain Mex-12/320a, isolated from an infant with diarrhea, harboring virulence genes associated with diarrheagenic strains of enteropathogenic E. coli.</title>
        <authorList>
            <person name="Maldonado-Puga S."/>
            <person name="Meza-Segura M."/>
            <person name="Zaidi M.B."/>
            <person name="Estrada-Garcia T."/>
        </authorList>
    </citation>
    <scope>NUCLEOTIDE SEQUENCE [LARGE SCALE GENOMIC DNA]</scope>
    <source>
        <strain evidence="17 18">Mex-12/320a</strain>
    </source>
</reference>
<dbReference type="InterPro" id="IPR025725">
    <property type="entry name" value="SopA-like_cat"/>
</dbReference>
<evidence type="ECO:0000256" key="10">
    <source>
        <dbReference type="ARBA" id="ARBA00022843"/>
    </source>
</evidence>
<evidence type="ECO:0000313" key="17">
    <source>
        <dbReference type="EMBL" id="TBR47658.1"/>
    </source>
</evidence>
<organism evidence="17 18">
    <name type="scientific">Escherichia albertii</name>
    <dbReference type="NCBI Taxonomy" id="208962"/>
    <lineage>
        <taxon>Bacteria</taxon>
        <taxon>Pseudomonadati</taxon>
        <taxon>Pseudomonadota</taxon>
        <taxon>Gammaproteobacteria</taxon>
        <taxon>Enterobacterales</taxon>
        <taxon>Enterobacteriaceae</taxon>
        <taxon>Escherichia</taxon>
    </lineage>
</organism>
<evidence type="ECO:0000256" key="13">
    <source>
        <dbReference type="ARBA" id="ARBA00030158"/>
    </source>
</evidence>
<dbReference type="PANTHER" id="PTHR14136:SF17">
    <property type="entry name" value="BTB_POZ DOMAIN-CONTAINING PROTEIN KCTD9"/>
    <property type="match status" value="1"/>
</dbReference>
<dbReference type="RefSeq" id="WP_059234940.1">
    <property type="nucleotide sequence ID" value="NZ_BBVK01000045.1"/>
</dbReference>
<dbReference type="Gene3D" id="2.160.20.80">
    <property type="entry name" value="E3 ubiquitin-protein ligase SopA"/>
    <property type="match status" value="1"/>
</dbReference>
<dbReference type="InterPro" id="IPR025726">
    <property type="entry name" value="SopA-like_central"/>
</dbReference>
<dbReference type="SUPFAM" id="SSF141571">
    <property type="entry name" value="Pentapeptide repeat-like"/>
    <property type="match status" value="1"/>
</dbReference>
<dbReference type="EMBL" id="SIZV01000065">
    <property type="protein sequence ID" value="TBR47658.1"/>
    <property type="molecule type" value="Genomic_DNA"/>
</dbReference>
<gene>
    <name evidence="17" type="ORF">EYS06_23295</name>
</gene>
<dbReference type="Pfam" id="PF00805">
    <property type="entry name" value="Pentapeptide"/>
    <property type="match status" value="2"/>
</dbReference>
<comment type="similarity">
    <text evidence="4">Belongs to the SopA E3 ligase family.</text>
</comment>
<dbReference type="Gene3D" id="3.40.1850.10">
    <property type="entry name" value="HECT-like ubiquitin ligase"/>
    <property type="match status" value="1"/>
</dbReference>
<dbReference type="EC" id="2.3.2.26" evidence="5"/>
<evidence type="ECO:0000256" key="3">
    <source>
        <dbReference type="ARBA" id="ARBA00004613"/>
    </source>
</evidence>
<dbReference type="Gene3D" id="1.10.4140.10">
    <property type="entry name" value="effector protein (NleL)"/>
    <property type="match status" value="1"/>
</dbReference>
<evidence type="ECO:0000313" key="18">
    <source>
        <dbReference type="Proteomes" id="UP000292187"/>
    </source>
</evidence>
<name>A0A7Z7YIA6_ESCAL</name>
<dbReference type="InterPro" id="IPR038270">
    <property type="entry name" value="SopA-like_catalytic_sf"/>
</dbReference>
<feature type="domain" description="E3 ubiquitin ligase SopA-like central" evidence="16">
    <location>
        <begin position="379"/>
        <end position="517"/>
    </location>
</feature>
<dbReference type="InterPro" id="IPR001646">
    <property type="entry name" value="5peptide_repeat"/>
</dbReference>
<evidence type="ECO:0000256" key="8">
    <source>
        <dbReference type="ARBA" id="ARBA00022679"/>
    </source>
</evidence>
<keyword evidence="9" id="KW-0833">Ubl conjugation pathway</keyword>
<evidence type="ECO:0000256" key="12">
    <source>
        <dbReference type="ARBA" id="ARBA00029915"/>
    </source>
</evidence>
<comment type="subcellular location">
    <subcellularLocation>
        <location evidence="2">Host cell</location>
    </subcellularLocation>
    <subcellularLocation>
        <location evidence="3">Secreted</location>
    </subcellularLocation>
</comment>
<evidence type="ECO:0000256" key="1">
    <source>
        <dbReference type="ARBA" id="ARBA00000885"/>
    </source>
</evidence>
<dbReference type="Gene3D" id="1.25.40.300">
    <property type="entry name" value="Putative secreted effector protein"/>
    <property type="match status" value="1"/>
</dbReference>
<sequence length="790" mass="87872">MLPTTNISVNSGVISFESPVGSPSNEDVKVALEKWCAEGEFSENRHEVASKILNVISANGETLSISEPITTLPDLLPGSLKELVLNGCTELKSINCLPPNLSSLSMVGCSSLEVINCSIPDNVSNLSLCHCSSLKHIDGSFPETLRNSVYLNGCNSLNELQYQFLAYDASQGRACLSKAELTADLMWLSVNRTDEESAEQLNYSGCDLSGLSLAGLNLSSVNFSDSRFDDADLSGCNLSGASLKNTSFKNSVLEECDLSFSDLANSTISASFDRANFSGANLNSASFIGSSFKETPPDLKYAQLAGAIIVPGMELRGAILEQDNISLSVQNNSISLACCQIHIPVGSESINSVLDSSRVPDTSVMRTINSVDSKYNDEKVRSVEDLIRTLPVGIFDKFNPYPTLSLSNAFSIPPYLESSYVQEWLQNISERYYNTMTDWWSKYPPGDMRDNPAFKNMNDGAFLQAGIYFEKHPEKMLSCNDVFIQMAAYGMQYEGAKNQFMKLYDKYLQYPNVNKIAQQSDFGIGDGSGKPDWNDFNNAYNWILLSSSDDNLEMMLSLNDMYSLLSPDSSTYWKSFFLFKDGELQNTNDYTLGKLFSQSFPLFCEAYNEACSRVFLPGFLDKIISDVSLKQMFIDALESDKSEIKIVDYTQQQKIGAIWKEHLDGWSLAPEHLKTITEKTNIGSLSDTEKAEILFCLGAVFCKYSSSDIFGTEHESPEILRRYANGLLEEAYKLAPEIFNKREFYDDVRDRLQGRNNAFSCTAVLADILTSHAKGNFTDIFEQYYPLAWR</sequence>
<dbReference type="PANTHER" id="PTHR14136">
    <property type="entry name" value="BTB_POZ DOMAIN-CONTAINING PROTEIN KCTD9"/>
    <property type="match status" value="1"/>
</dbReference>
<evidence type="ECO:0000256" key="6">
    <source>
        <dbReference type="ARBA" id="ARBA00021624"/>
    </source>
</evidence>
<dbReference type="Pfam" id="PF13981">
    <property type="entry name" value="SopA"/>
    <property type="match status" value="1"/>
</dbReference>
<comment type="caution">
    <text evidence="17">The sequence shown here is derived from an EMBL/GenBank/DDBJ whole genome shotgun (WGS) entry which is preliminary data.</text>
</comment>
<evidence type="ECO:0000256" key="4">
    <source>
        <dbReference type="ARBA" id="ARBA00006549"/>
    </source>
</evidence>
<protein>
    <recommendedName>
        <fullName evidence="6">E3 ubiquitin-protein ligase SopA</fullName>
        <ecNumber evidence="5">2.3.2.26</ecNumber>
    </recommendedName>
    <alternativeName>
        <fullName evidence="14">HECT-type E3 ubiquitin transferase SopA</fullName>
    </alternativeName>
    <alternativeName>
        <fullName evidence="12">Salmonella outer protein A</fullName>
    </alternativeName>
    <alternativeName>
        <fullName evidence="13">Secreted effector protein SopA</fullName>
    </alternativeName>
</protein>
<dbReference type="NCBIfam" id="NF011904">
    <property type="entry name" value="PRK15377.1"/>
    <property type="match status" value="1"/>
</dbReference>
<evidence type="ECO:0000256" key="14">
    <source>
        <dbReference type="ARBA" id="ARBA00032669"/>
    </source>
</evidence>
<dbReference type="Pfam" id="PF13979">
    <property type="entry name" value="SopA_C"/>
    <property type="match status" value="1"/>
</dbReference>
<dbReference type="GO" id="GO:0061630">
    <property type="term" value="F:ubiquitin protein ligase activity"/>
    <property type="evidence" value="ECO:0007669"/>
    <property type="project" value="UniProtKB-EC"/>
</dbReference>
<evidence type="ECO:0000256" key="11">
    <source>
        <dbReference type="ARBA" id="ARBA00023026"/>
    </source>
</evidence>
<accession>A0A7Z7YIA6</accession>
<keyword evidence="11" id="KW-0843">Virulence</keyword>
<dbReference type="InterPro" id="IPR051082">
    <property type="entry name" value="Pentapeptide-BTB/POZ_domain"/>
</dbReference>
<dbReference type="GO" id="GO:0005576">
    <property type="term" value="C:extracellular region"/>
    <property type="evidence" value="ECO:0007669"/>
    <property type="project" value="UniProtKB-SubCell"/>
</dbReference>
<evidence type="ECO:0000259" key="15">
    <source>
        <dbReference type="Pfam" id="PF13979"/>
    </source>
</evidence>
<keyword evidence="10" id="KW-0832">Ubl conjugation</keyword>